<comment type="caution">
    <text evidence="2">The sequence shown here is derived from an EMBL/GenBank/DDBJ whole genome shotgun (WGS) entry which is preliminary data.</text>
</comment>
<dbReference type="EMBL" id="JAESWA010000022">
    <property type="protein sequence ID" value="MBL4931700.1"/>
    <property type="molecule type" value="Genomic_DNA"/>
</dbReference>
<dbReference type="Proteomes" id="UP000623681">
    <property type="component" value="Unassembled WGS sequence"/>
</dbReference>
<name>A0A937FCU6_9CLOT</name>
<keyword evidence="1" id="KW-0175">Coiled coil</keyword>
<evidence type="ECO:0000313" key="2">
    <source>
        <dbReference type="EMBL" id="MBL4931700.1"/>
    </source>
</evidence>
<evidence type="ECO:0000256" key="1">
    <source>
        <dbReference type="SAM" id="Coils"/>
    </source>
</evidence>
<sequence>MDEISFNELSIQGNQNKKELEQDLKVLEENVRVLDSIGDMLSGMVDLKQNNNSFKK</sequence>
<feature type="coiled-coil region" evidence="1">
    <location>
        <begin position="10"/>
        <end position="37"/>
    </location>
</feature>
<evidence type="ECO:0000313" key="3">
    <source>
        <dbReference type="Proteomes" id="UP000623681"/>
    </source>
</evidence>
<reference evidence="2" key="1">
    <citation type="submission" date="2021-01" db="EMBL/GenBank/DDBJ databases">
        <title>Genome public.</title>
        <authorList>
            <person name="Liu C."/>
            <person name="Sun Q."/>
        </authorList>
    </citation>
    <scope>NUCLEOTIDE SEQUENCE</scope>
    <source>
        <strain evidence="2">YIM B02565</strain>
    </source>
</reference>
<dbReference type="RefSeq" id="WP_202767087.1">
    <property type="nucleotide sequence ID" value="NZ_JAESWA010000022.1"/>
</dbReference>
<organism evidence="2 3">
    <name type="scientific">Clostridium paridis</name>
    <dbReference type="NCBI Taxonomy" id="2803863"/>
    <lineage>
        <taxon>Bacteria</taxon>
        <taxon>Bacillati</taxon>
        <taxon>Bacillota</taxon>
        <taxon>Clostridia</taxon>
        <taxon>Eubacteriales</taxon>
        <taxon>Clostridiaceae</taxon>
        <taxon>Clostridium</taxon>
    </lineage>
</organism>
<dbReference type="AlphaFoldDB" id="A0A937FCU6"/>
<protein>
    <submittedName>
        <fullName evidence="2">Uncharacterized protein</fullName>
    </submittedName>
</protein>
<proteinExistence type="predicted"/>
<gene>
    <name evidence="2" type="ORF">JK634_07780</name>
</gene>
<keyword evidence="3" id="KW-1185">Reference proteome</keyword>
<accession>A0A937FCU6</accession>